<proteinExistence type="predicted"/>
<gene>
    <name evidence="2" type="ORF">METZ01_LOCUS207131</name>
</gene>
<feature type="non-terminal residue" evidence="2">
    <location>
        <position position="92"/>
    </location>
</feature>
<protein>
    <submittedName>
        <fullName evidence="2">Uncharacterized protein</fullName>
    </submittedName>
</protein>
<reference evidence="2" key="1">
    <citation type="submission" date="2018-05" db="EMBL/GenBank/DDBJ databases">
        <authorList>
            <person name="Lanie J.A."/>
            <person name="Ng W.-L."/>
            <person name="Kazmierczak K.M."/>
            <person name="Andrzejewski T.M."/>
            <person name="Davidsen T.M."/>
            <person name="Wayne K.J."/>
            <person name="Tettelin H."/>
            <person name="Glass J.I."/>
            <person name="Rusch D."/>
            <person name="Podicherti R."/>
            <person name="Tsui H.-C.T."/>
            <person name="Winkler M.E."/>
        </authorList>
    </citation>
    <scope>NUCLEOTIDE SEQUENCE</scope>
</reference>
<dbReference type="AlphaFoldDB" id="A0A382EWQ3"/>
<keyword evidence="1" id="KW-0175">Coiled coil</keyword>
<feature type="coiled-coil region" evidence="1">
    <location>
        <begin position="10"/>
        <end position="89"/>
    </location>
</feature>
<name>A0A382EWQ3_9ZZZZ</name>
<organism evidence="2">
    <name type="scientific">marine metagenome</name>
    <dbReference type="NCBI Taxonomy" id="408172"/>
    <lineage>
        <taxon>unclassified sequences</taxon>
        <taxon>metagenomes</taxon>
        <taxon>ecological metagenomes</taxon>
    </lineage>
</organism>
<evidence type="ECO:0000256" key="1">
    <source>
        <dbReference type="SAM" id="Coils"/>
    </source>
</evidence>
<sequence length="92" mass="10614">MADSENEPDMEQMLKELKKLRLQASLQKNLSSELGRQKLISDEAQELALEKAKELDKMVKKLKLESQLRKNLSSEMERQKEIAVEAQELATE</sequence>
<dbReference type="EMBL" id="UINC01046361">
    <property type="protein sequence ID" value="SVB54277.1"/>
    <property type="molecule type" value="Genomic_DNA"/>
</dbReference>
<evidence type="ECO:0000313" key="2">
    <source>
        <dbReference type="EMBL" id="SVB54277.1"/>
    </source>
</evidence>
<accession>A0A382EWQ3</accession>